<keyword evidence="4" id="KW-1185">Reference proteome</keyword>
<comment type="caution">
    <text evidence="3">The sequence shown here is derived from an EMBL/GenBank/DDBJ whole genome shotgun (WGS) entry which is preliminary data.</text>
</comment>
<dbReference type="Proteomes" id="UP000585474">
    <property type="component" value="Unassembled WGS sequence"/>
</dbReference>
<organism evidence="3 4">
    <name type="scientific">Actinidia rufa</name>
    <dbReference type="NCBI Taxonomy" id="165716"/>
    <lineage>
        <taxon>Eukaryota</taxon>
        <taxon>Viridiplantae</taxon>
        <taxon>Streptophyta</taxon>
        <taxon>Embryophyta</taxon>
        <taxon>Tracheophyta</taxon>
        <taxon>Spermatophyta</taxon>
        <taxon>Magnoliopsida</taxon>
        <taxon>eudicotyledons</taxon>
        <taxon>Gunneridae</taxon>
        <taxon>Pentapetalae</taxon>
        <taxon>asterids</taxon>
        <taxon>Ericales</taxon>
        <taxon>Actinidiaceae</taxon>
        <taxon>Actinidia</taxon>
    </lineage>
</organism>
<evidence type="ECO:0000313" key="4">
    <source>
        <dbReference type="Proteomes" id="UP000585474"/>
    </source>
</evidence>
<dbReference type="OrthoDB" id="1676025at2759"/>
<evidence type="ECO:0000259" key="1">
    <source>
        <dbReference type="Pfam" id="PF03367"/>
    </source>
</evidence>
<evidence type="ECO:0000313" key="2">
    <source>
        <dbReference type="EMBL" id="GFS45036.1"/>
    </source>
</evidence>
<proteinExistence type="predicted"/>
<dbReference type="PANTHER" id="PTHR10876:SF0">
    <property type="entry name" value="ZINC FINGER PROTEIN ZPR1"/>
    <property type="match status" value="1"/>
</dbReference>
<protein>
    <submittedName>
        <fullName evidence="3">ZPR1 zinc-finger domain protein</fullName>
    </submittedName>
</protein>
<evidence type="ECO:0000313" key="3">
    <source>
        <dbReference type="EMBL" id="GFS45050.1"/>
    </source>
</evidence>
<dbReference type="EMBL" id="BJWL01000443">
    <property type="protein sequence ID" value="GFS45036.1"/>
    <property type="molecule type" value="Genomic_DNA"/>
</dbReference>
<dbReference type="InterPro" id="IPR042452">
    <property type="entry name" value="ZPR1_Znf1/2"/>
</dbReference>
<dbReference type="Pfam" id="PF03367">
    <property type="entry name" value="Zn_ribbon_ZPR1"/>
    <property type="match status" value="1"/>
</dbReference>
<dbReference type="Gene3D" id="2.20.25.420">
    <property type="entry name" value="ZPR1, zinc finger domain"/>
    <property type="match status" value="1"/>
</dbReference>
<dbReference type="InterPro" id="IPR004457">
    <property type="entry name" value="Znf_ZPR1"/>
</dbReference>
<dbReference type="InterPro" id="IPR040141">
    <property type="entry name" value="ZPR1"/>
</dbReference>
<keyword evidence="3" id="KW-0863">Zinc-finger</keyword>
<dbReference type="EMBL" id="BJWL01000444">
    <property type="protein sequence ID" value="GFS45050.1"/>
    <property type="molecule type" value="Genomic_DNA"/>
</dbReference>
<accession>A0A7J0DXV7</accession>
<dbReference type="PANTHER" id="PTHR10876">
    <property type="entry name" value="ZINC FINGER PROTEIN ZPR1"/>
    <property type="match status" value="1"/>
</dbReference>
<gene>
    <name evidence="2" type="ORF">Acr_00g0093760</name>
    <name evidence="3" type="ORF">Acr_00g0093800</name>
</gene>
<sequence>MASSCDACGYRSSEVKPGGRIPEKGKKITVLVKNIDDLSRDVIKFYAGGLSKELQHYS</sequence>
<feature type="domain" description="Zinc finger ZPR1-type" evidence="1">
    <location>
        <begin position="1"/>
        <end position="23"/>
    </location>
</feature>
<keyword evidence="3" id="KW-0862">Zinc</keyword>
<dbReference type="GO" id="GO:0008270">
    <property type="term" value="F:zinc ion binding"/>
    <property type="evidence" value="ECO:0007669"/>
    <property type="project" value="UniProtKB-KW"/>
</dbReference>
<name>A0A7J0DXV7_9ERIC</name>
<reference evidence="4" key="1">
    <citation type="submission" date="2019-07" db="EMBL/GenBank/DDBJ databases">
        <title>De Novo Assembly of kiwifruit Actinidia rufa.</title>
        <authorList>
            <person name="Sugita-Konishi S."/>
            <person name="Sato K."/>
            <person name="Mori E."/>
            <person name="Abe Y."/>
            <person name="Kisaki G."/>
            <person name="Hamano K."/>
            <person name="Suezawa K."/>
            <person name="Otani M."/>
            <person name="Fukuda T."/>
            <person name="Manabe T."/>
            <person name="Gomi K."/>
            <person name="Tabuchi M."/>
            <person name="Akimitsu K."/>
            <person name="Kataoka I."/>
        </authorList>
    </citation>
    <scope>NUCLEOTIDE SEQUENCE [LARGE SCALE GENOMIC DNA]</scope>
    <source>
        <strain evidence="4">cv. Fuchu</strain>
    </source>
</reference>
<dbReference type="AlphaFoldDB" id="A0A7J0DXV7"/>
<keyword evidence="3" id="KW-0479">Metal-binding</keyword>
<reference evidence="3" key="2">
    <citation type="submission" date="2020-08" db="EMBL/GenBank/DDBJ databases">
        <title>De Novo Assembly of kiwifruit Actinidia rufa.</title>
        <authorList>
            <person name="Sugita-Konishi S."/>
            <person name="Sato K."/>
            <person name="Mori E."/>
            <person name="Abe Y."/>
            <person name="Kisaki G."/>
            <person name="Hamano K."/>
            <person name="Suezawa K."/>
            <person name="Otani M."/>
            <person name="Fukuda T."/>
            <person name="Manabe T."/>
            <person name="Gomi K."/>
            <person name="Tabuchi M."/>
            <person name="Akimitsu K."/>
            <person name="Kataoka I."/>
        </authorList>
    </citation>
    <scope>NUCLEOTIDE SEQUENCE</scope>
    <source>
        <strain evidence="3">Fuchu</strain>
    </source>
</reference>
<dbReference type="GO" id="GO:0005634">
    <property type="term" value="C:nucleus"/>
    <property type="evidence" value="ECO:0007669"/>
    <property type="project" value="TreeGrafter"/>
</dbReference>